<dbReference type="Pfam" id="PF13373">
    <property type="entry name" value="Dsc3_C"/>
    <property type="match status" value="1"/>
</dbReference>
<dbReference type="OrthoDB" id="2556122at2759"/>
<dbReference type="GO" id="GO:0005783">
    <property type="term" value="C:endoplasmic reticulum"/>
    <property type="evidence" value="ECO:0007669"/>
    <property type="project" value="TreeGrafter"/>
</dbReference>
<proteinExistence type="predicted"/>
<feature type="compositionally biased region" description="Basic and acidic residues" evidence="1">
    <location>
        <begin position="1"/>
        <end position="16"/>
    </location>
</feature>
<feature type="region of interest" description="Disordered" evidence="1">
    <location>
        <begin position="1"/>
        <end position="55"/>
    </location>
</feature>
<evidence type="ECO:0000313" key="4">
    <source>
        <dbReference type="EMBL" id="TFK98560.1"/>
    </source>
</evidence>
<evidence type="ECO:0000259" key="3">
    <source>
        <dbReference type="PROSITE" id="PS50053"/>
    </source>
</evidence>
<evidence type="ECO:0000256" key="1">
    <source>
        <dbReference type="SAM" id="MobiDB-lite"/>
    </source>
</evidence>
<name>A0A5C3QDR2_9AGAR</name>
<keyword evidence="5" id="KW-1185">Reference proteome</keyword>
<dbReference type="Gene3D" id="3.10.20.90">
    <property type="entry name" value="Phosphatidylinositol 3-kinase Catalytic Subunit, Chain A, domain 1"/>
    <property type="match status" value="1"/>
</dbReference>
<dbReference type="Pfam" id="PF10302">
    <property type="entry name" value="Dsc3_N"/>
    <property type="match status" value="1"/>
</dbReference>
<protein>
    <submittedName>
        <fullName evidence="4">DUF2407 C-terminal domain-containing protein</fullName>
    </submittedName>
</protein>
<dbReference type="Proteomes" id="UP000305067">
    <property type="component" value="Unassembled WGS sequence"/>
</dbReference>
<dbReference type="EMBL" id="ML178839">
    <property type="protein sequence ID" value="TFK98560.1"/>
    <property type="molecule type" value="Genomic_DNA"/>
</dbReference>
<dbReference type="SUPFAM" id="SSF54236">
    <property type="entry name" value="Ubiquitin-like"/>
    <property type="match status" value="1"/>
</dbReference>
<evidence type="ECO:0000313" key="5">
    <source>
        <dbReference type="Proteomes" id="UP000305067"/>
    </source>
</evidence>
<sequence length="368" mass="41081">MAPLSEKAKGKQRLIEPDLPTSSGPPSSSSSSALLGTPFKGISTDHPTPTPGRDIVIRFTEGYPDLQIRLEERYSVRDVKRMIRESRTEVADHRLRLIFSGRLLTDGIFLYEWLESLEKKQRFATQAATRKPRRHVRTPSGRGGHVRMPSGARTPTGARSPARTPVASEDEDSDEDSYPASKQPQTTWLHCSVGPKMEEGDEEMDKGNSKKGQIAPLRGFDRLTGLGFSPDDIRSVRAQFHRSSAANYLDGELDFTTDEEYIEHARALEDQWIESLDSTNPSSGSTSLSPSSDDGSAQFTHGILLGFFFPILPFFFMLRPNPPVFWEDGAMGERAKSVVFTRRTQMGLVVGFVLNLLFGWWRLMLDGS</sequence>
<dbReference type="InterPro" id="IPR000626">
    <property type="entry name" value="Ubiquitin-like_dom"/>
</dbReference>
<accession>A0A5C3QDR2</accession>
<dbReference type="AlphaFoldDB" id="A0A5C3QDR2"/>
<keyword evidence="2" id="KW-0472">Membrane</keyword>
<feature type="region of interest" description="Disordered" evidence="1">
    <location>
        <begin position="124"/>
        <end position="191"/>
    </location>
</feature>
<keyword evidence="2" id="KW-1133">Transmembrane helix</keyword>
<dbReference type="InterPro" id="IPR029071">
    <property type="entry name" value="Ubiquitin-like_domsf"/>
</dbReference>
<feature type="compositionally biased region" description="Polar residues" evidence="1">
    <location>
        <begin position="180"/>
        <end position="189"/>
    </location>
</feature>
<feature type="transmembrane region" description="Helical" evidence="2">
    <location>
        <begin position="346"/>
        <end position="363"/>
    </location>
</feature>
<evidence type="ECO:0000256" key="2">
    <source>
        <dbReference type="SAM" id="Phobius"/>
    </source>
</evidence>
<dbReference type="PANTHER" id="PTHR28049">
    <property type="entry name" value="TRANSMEMBRANE PROTEIN YOR223W"/>
    <property type="match status" value="1"/>
</dbReference>
<feature type="transmembrane region" description="Helical" evidence="2">
    <location>
        <begin position="299"/>
        <end position="318"/>
    </location>
</feature>
<dbReference type="InterPro" id="IPR019413">
    <property type="entry name" value="Dsc3_ub-like_dom"/>
</dbReference>
<organism evidence="4 5">
    <name type="scientific">Pterulicium gracile</name>
    <dbReference type="NCBI Taxonomy" id="1884261"/>
    <lineage>
        <taxon>Eukaryota</taxon>
        <taxon>Fungi</taxon>
        <taxon>Dikarya</taxon>
        <taxon>Basidiomycota</taxon>
        <taxon>Agaricomycotina</taxon>
        <taxon>Agaricomycetes</taxon>
        <taxon>Agaricomycetidae</taxon>
        <taxon>Agaricales</taxon>
        <taxon>Pleurotineae</taxon>
        <taxon>Pterulaceae</taxon>
        <taxon>Pterulicium</taxon>
    </lineage>
</organism>
<dbReference type="InterPro" id="IPR045226">
    <property type="entry name" value="Dsc3"/>
</dbReference>
<dbReference type="PANTHER" id="PTHR28049:SF1">
    <property type="entry name" value="DSC E3 UBIQUITIN LIGASE COMPLEX SUBUNIT 3"/>
    <property type="match status" value="1"/>
</dbReference>
<dbReference type="InterPro" id="IPR025390">
    <property type="entry name" value="Dsc3_C"/>
</dbReference>
<feature type="compositionally biased region" description="Low complexity" evidence="1">
    <location>
        <begin position="19"/>
        <end position="38"/>
    </location>
</feature>
<dbReference type="GO" id="GO:0044695">
    <property type="term" value="C:Dsc E3 ubiquitin ligase complex"/>
    <property type="evidence" value="ECO:0007669"/>
    <property type="project" value="InterPro"/>
</dbReference>
<feature type="domain" description="Ubiquitin-like" evidence="3">
    <location>
        <begin position="53"/>
        <end position="112"/>
    </location>
</feature>
<keyword evidence="2" id="KW-0812">Transmembrane</keyword>
<feature type="compositionally biased region" description="Acidic residues" evidence="1">
    <location>
        <begin position="168"/>
        <end position="177"/>
    </location>
</feature>
<dbReference type="CDD" id="cd17039">
    <property type="entry name" value="Ubl_ubiquitin_like"/>
    <property type="match status" value="1"/>
</dbReference>
<gene>
    <name evidence="4" type="ORF">BDV98DRAFT_552776</name>
</gene>
<reference evidence="4 5" key="1">
    <citation type="journal article" date="2019" name="Nat. Ecol. Evol.">
        <title>Megaphylogeny resolves global patterns of mushroom evolution.</title>
        <authorList>
            <person name="Varga T."/>
            <person name="Krizsan K."/>
            <person name="Foldi C."/>
            <person name="Dima B."/>
            <person name="Sanchez-Garcia M."/>
            <person name="Sanchez-Ramirez S."/>
            <person name="Szollosi G.J."/>
            <person name="Szarkandi J.G."/>
            <person name="Papp V."/>
            <person name="Albert L."/>
            <person name="Andreopoulos W."/>
            <person name="Angelini C."/>
            <person name="Antonin V."/>
            <person name="Barry K.W."/>
            <person name="Bougher N.L."/>
            <person name="Buchanan P."/>
            <person name="Buyck B."/>
            <person name="Bense V."/>
            <person name="Catcheside P."/>
            <person name="Chovatia M."/>
            <person name="Cooper J."/>
            <person name="Damon W."/>
            <person name="Desjardin D."/>
            <person name="Finy P."/>
            <person name="Geml J."/>
            <person name="Haridas S."/>
            <person name="Hughes K."/>
            <person name="Justo A."/>
            <person name="Karasinski D."/>
            <person name="Kautmanova I."/>
            <person name="Kiss B."/>
            <person name="Kocsube S."/>
            <person name="Kotiranta H."/>
            <person name="LaButti K.M."/>
            <person name="Lechner B.E."/>
            <person name="Liimatainen K."/>
            <person name="Lipzen A."/>
            <person name="Lukacs Z."/>
            <person name="Mihaltcheva S."/>
            <person name="Morgado L.N."/>
            <person name="Niskanen T."/>
            <person name="Noordeloos M.E."/>
            <person name="Ohm R.A."/>
            <person name="Ortiz-Santana B."/>
            <person name="Ovrebo C."/>
            <person name="Racz N."/>
            <person name="Riley R."/>
            <person name="Savchenko A."/>
            <person name="Shiryaev A."/>
            <person name="Soop K."/>
            <person name="Spirin V."/>
            <person name="Szebenyi C."/>
            <person name="Tomsovsky M."/>
            <person name="Tulloss R.E."/>
            <person name="Uehling J."/>
            <person name="Grigoriev I.V."/>
            <person name="Vagvolgyi C."/>
            <person name="Papp T."/>
            <person name="Martin F.M."/>
            <person name="Miettinen O."/>
            <person name="Hibbett D.S."/>
            <person name="Nagy L.G."/>
        </authorList>
    </citation>
    <scope>NUCLEOTIDE SEQUENCE [LARGE SCALE GENOMIC DNA]</scope>
    <source>
        <strain evidence="4 5">CBS 309.79</strain>
    </source>
</reference>
<dbReference type="PROSITE" id="PS50053">
    <property type="entry name" value="UBIQUITIN_2"/>
    <property type="match status" value="1"/>
</dbReference>